<gene>
    <name evidence="2" type="ORF">H9723_07725</name>
</gene>
<reference evidence="2" key="2">
    <citation type="submission" date="2021-04" db="EMBL/GenBank/DDBJ databases">
        <authorList>
            <person name="Gilroy R."/>
        </authorList>
    </citation>
    <scope>NUCLEOTIDE SEQUENCE</scope>
    <source>
        <strain evidence="2">CHK196-3914</strain>
    </source>
</reference>
<sequence>MRKKLLIAALIILTVTGGSGCAMLKITSEKEKIVSRMEEKYGEDFRFVEWQFKKLGSENCAAHLECDSLPGQLIKAGKKIVPDGEAVYYDNYMGCKYEDEIQTELEHAVRNVYPRSRVIFLTASSQFPDNMGPEMSVEDIIQDRDTLLAAVIVAEEKWDAARKETRLENLRQELEDRKIRLDGNLFVTQDEAACARIDETNYHDWISREDWFSGRCYFAMDKAYEFYYANWR</sequence>
<accession>A0A9D2K1G1</accession>
<feature type="coiled-coil region" evidence="1">
    <location>
        <begin position="153"/>
        <end position="184"/>
    </location>
</feature>
<keyword evidence="1" id="KW-0175">Coiled coil</keyword>
<organism evidence="2 3">
    <name type="scientific">Candidatus Mediterraneibacter stercoravium</name>
    <dbReference type="NCBI Taxonomy" id="2838685"/>
    <lineage>
        <taxon>Bacteria</taxon>
        <taxon>Bacillati</taxon>
        <taxon>Bacillota</taxon>
        <taxon>Clostridia</taxon>
        <taxon>Lachnospirales</taxon>
        <taxon>Lachnospiraceae</taxon>
        <taxon>Mediterraneibacter</taxon>
    </lineage>
</organism>
<evidence type="ECO:0000256" key="1">
    <source>
        <dbReference type="SAM" id="Coils"/>
    </source>
</evidence>
<name>A0A9D2K1G1_9FIRM</name>
<evidence type="ECO:0000313" key="2">
    <source>
        <dbReference type="EMBL" id="HIZ75111.1"/>
    </source>
</evidence>
<dbReference type="PROSITE" id="PS51257">
    <property type="entry name" value="PROKAR_LIPOPROTEIN"/>
    <property type="match status" value="1"/>
</dbReference>
<proteinExistence type="predicted"/>
<dbReference type="AlphaFoldDB" id="A0A9D2K1G1"/>
<reference evidence="2" key="1">
    <citation type="journal article" date="2021" name="PeerJ">
        <title>Extensive microbial diversity within the chicken gut microbiome revealed by metagenomics and culture.</title>
        <authorList>
            <person name="Gilroy R."/>
            <person name="Ravi A."/>
            <person name="Getino M."/>
            <person name="Pursley I."/>
            <person name="Horton D.L."/>
            <person name="Alikhan N.F."/>
            <person name="Baker D."/>
            <person name="Gharbi K."/>
            <person name="Hall N."/>
            <person name="Watson M."/>
            <person name="Adriaenssens E.M."/>
            <person name="Foster-Nyarko E."/>
            <person name="Jarju S."/>
            <person name="Secka A."/>
            <person name="Antonio M."/>
            <person name="Oren A."/>
            <person name="Chaudhuri R.R."/>
            <person name="La Ragione R."/>
            <person name="Hildebrand F."/>
            <person name="Pallen M.J."/>
        </authorList>
    </citation>
    <scope>NUCLEOTIDE SEQUENCE</scope>
    <source>
        <strain evidence="2">CHK196-3914</strain>
    </source>
</reference>
<evidence type="ECO:0000313" key="3">
    <source>
        <dbReference type="Proteomes" id="UP000824116"/>
    </source>
</evidence>
<comment type="caution">
    <text evidence="2">The sequence shown here is derived from an EMBL/GenBank/DDBJ whole genome shotgun (WGS) entry which is preliminary data.</text>
</comment>
<dbReference type="Proteomes" id="UP000824116">
    <property type="component" value="Unassembled WGS sequence"/>
</dbReference>
<dbReference type="EMBL" id="DXAY01000181">
    <property type="protein sequence ID" value="HIZ75111.1"/>
    <property type="molecule type" value="Genomic_DNA"/>
</dbReference>
<protein>
    <recommendedName>
        <fullName evidence="4">Lipoprotein</fullName>
    </recommendedName>
</protein>
<evidence type="ECO:0008006" key="4">
    <source>
        <dbReference type="Google" id="ProtNLM"/>
    </source>
</evidence>